<organism evidence="6 7">
    <name type="scientific">Clavibacter tessellarius</name>
    <dbReference type="NCBI Taxonomy" id="31965"/>
    <lineage>
        <taxon>Bacteria</taxon>
        <taxon>Bacillati</taxon>
        <taxon>Actinomycetota</taxon>
        <taxon>Actinomycetes</taxon>
        <taxon>Micrococcales</taxon>
        <taxon>Microbacteriaceae</taxon>
        <taxon>Clavibacter</taxon>
    </lineage>
</organism>
<evidence type="ECO:0000256" key="2">
    <source>
        <dbReference type="ARBA" id="ARBA00022741"/>
    </source>
</evidence>
<keyword evidence="2 4" id="KW-0547">Nucleotide-binding</keyword>
<dbReference type="GO" id="GO:0005524">
    <property type="term" value="F:ATP binding"/>
    <property type="evidence" value="ECO:0007669"/>
    <property type="project" value="UniProtKB-UniRule"/>
</dbReference>
<dbReference type="InterPro" id="IPR040570">
    <property type="entry name" value="LAL_C2"/>
</dbReference>
<evidence type="ECO:0000256" key="1">
    <source>
        <dbReference type="ARBA" id="ARBA00022598"/>
    </source>
</evidence>
<dbReference type="OrthoDB" id="24041at2"/>
<dbReference type="Gene3D" id="3.30.470.20">
    <property type="entry name" value="ATP-grasp fold, B domain"/>
    <property type="match status" value="1"/>
</dbReference>
<name>A0A154V2Q4_9MICO</name>
<proteinExistence type="predicted"/>
<protein>
    <recommendedName>
        <fullName evidence="5">ATP-grasp domain-containing protein</fullName>
    </recommendedName>
</protein>
<evidence type="ECO:0000259" key="5">
    <source>
        <dbReference type="PROSITE" id="PS50975"/>
    </source>
</evidence>
<evidence type="ECO:0000256" key="4">
    <source>
        <dbReference type="PROSITE-ProRule" id="PRU00409"/>
    </source>
</evidence>
<dbReference type="GO" id="GO:0016874">
    <property type="term" value="F:ligase activity"/>
    <property type="evidence" value="ECO:0007669"/>
    <property type="project" value="UniProtKB-KW"/>
</dbReference>
<comment type="caution">
    <text evidence="6">The sequence shown here is derived from an EMBL/GenBank/DDBJ whole genome shotgun (WGS) entry which is preliminary data.</text>
</comment>
<dbReference type="Pfam" id="PF13535">
    <property type="entry name" value="ATP-grasp_4"/>
    <property type="match status" value="1"/>
</dbReference>
<dbReference type="RefSeq" id="WP_063070888.1">
    <property type="nucleotide sequence ID" value="NZ_LQXA01000019.1"/>
</dbReference>
<dbReference type="STRING" id="31965.AWH51_06200"/>
<reference evidence="6 7" key="1">
    <citation type="submission" date="2016-01" db="EMBL/GenBank/DDBJ databases">
        <title>Draft genome sequence of Clavibacter michiganensis subsp. tessellarius DOAB 609.</title>
        <authorList>
            <person name="Tambong J.T."/>
        </authorList>
    </citation>
    <scope>NUCLEOTIDE SEQUENCE [LARGE SCALE GENOMIC DNA]</scope>
    <source>
        <strain evidence="6 7">DOAB 609</strain>
    </source>
</reference>
<dbReference type="InterPro" id="IPR011761">
    <property type="entry name" value="ATP-grasp"/>
</dbReference>
<feature type="domain" description="ATP-grasp" evidence="5">
    <location>
        <begin position="118"/>
        <end position="310"/>
    </location>
</feature>
<evidence type="ECO:0000313" key="6">
    <source>
        <dbReference type="EMBL" id="KZC95648.1"/>
    </source>
</evidence>
<keyword evidence="3 4" id="KW-0067">ATP-binding</keyword>
<dbReference type="PROSITE" id="PS50975">
    <property type="entry name" value="ATP_GRASP"/>
    <property type="match status" value="1"/>
</dbReference>
<dbReference type="Pfam" id="PF18603">
    <property type="entry name" value="LAL_C2"/>
    <property type="match status" value="1"/>
</dbReference>
<dbReference type="AlphaFoldDB" id="A0A154V2Q4"/>
<accession>A0A154V2Q4</accession>
<dbReference type="Proteomes" id="UP000076218">
    <property type="component" value="Unassembled WGS sequence"/>
</dbReference>
<dbReference type="PANTHER" id="PTHR43585:SF2">
    <property type="entry name" value="ATP-GRASP ENZYME FSQD"/>
    <property type="match status" value="1"/>
</dbReference>
<dbReference type="SUPFAM" id="SSF56059">
    <property type="entry name" value="Glutathione synthetase ATP-binding domain-like"/>
    <property type="match status" value="1"/>
</dbReference>
<dbReference type="InterPro" id="IPR052032">
    <property type="entry name" value="ATP-dep_AA_Ligase"/>
</dbReference>
<sequence>MSTILALGAGGAGGHVADWSRRLAMEAEARGHRLLVVDRAENLVGAEIVRNPRHEVVAADFADVSAVRTALVGRPTPDAVVGFREHSLITTALLAEEAGAPWNGSAQVAACRQKDTTREILRAAGLPQPRVEAFASVEEAVEHLRHAELPRIVKPRDAFGSQGVRLVRAPGEIAEAVLAAAAFSDRILVEEYVLGREVSVEGVMLGGEPRILEVTGKSVTAPPVFVELGHRQPSGLTEQEEDKVRSTAARAVTAVGLTHSLFHVEAWVTADGAVVCGEVHARLGGDWIHALIAHRRPGIELFGMVLDDVLGGPSPAPVPAPDPGRAAAVVGVVAPHAGTVTAIHRGAGLVGGTILHEDWAVRVGDRVAGPRDSFGRAGLVVVGTDDPEHLDRLVRQVRADVRIEVAG</sequence>
<gene>
    <name evidence="6" type="ORF">AWH51_06200</name>
</gene>
<dbReference type="EMBL" id="LQXA01000019">
    <property type="protein sequence ID" value="KZC95648.1"/>
    <property type="molecule type" value="Genomic_DNA"/>
</dbReference>
<keyword evidence="1" id="KW-0436">Ligase</keyword>
<evidence type="ECO:0000313" key="7">
    <source>
        <dbReference type="Proteomes" id="UP000076218"/>
    </source>
</evidence>
<dbReference type="GO" id="GO:0046872">
    <property type="term" value="F:metal ion binding"/>
    <property type="evidence" value="ECO:0007669"/>
    <property type="project" value="InterPro"/>
</dbReference>
<dbReference type="PANTHER" id="PTHR43585">
    <property type="entry name" value="FUMIPYRROLE BIOSYNTHESIS PROTEIN C"/>
    <property type="match status" value="1"/>
</dbReference>
<evidence type="ECO:0000256" key="3">
    <source>
        <dbReference type="ARBA" id="ARBA00022840"/>
    </source>
</evidence>